<dbReference type="AlphaFoldDB" id="A0A5B7JLK2"/>
<reference evidence="1 2" key="1">
    <citation type="submission" date="2019-05" db="EMBL/GenBank/DDBJ databases">
        <title>Another draft genome of Portunus trituberculatus and its Hox gene families provides insights of decapod evolution.</title>
        <authorList>
            <person name="Jeong J.-H."/>
            <person name="Song I."/>
            <person name="Kim S."/>
            <person name="Choi T."/>
            <person name="Kim D."/>
            <person name="Ryu S."/>
            <person name="Kim W."/>
        </authorList>
    </citation>
    <scope>NUCLEOTIDE SEQUENCE [LARGE SCALE GENOMIC DNA]</scope>
    <source>
        <tissue evidence="1">Muscle</tissue>
    </source>
</reference>
<evidence type="ECO:0000313" key="2">
    <source>
        <dbReference type="Proteomes" id="UP000324222"/>
    </source>
</evidence>
<evidence type="ECO:0000313" key="1">
    <source>
        <dbReference type="EMBL" id="MPC95136.1"/>
    </source>
</evidence>
<proteinExistence type="predicted"/>
<accession>A0A5B7JLK2</accession>
<name>A0A5B7JLK2_PORTR</name>
<dbReference type="Proteomes" id="UP000324222">
    <property type="component" value="Unassembled WGS sequence"/>
</dbReference>
<gene>
    <name evidence="1" type="ORF">E2C01_090332</name>
</gene>
<keyword evidence="2" id="KW-1185">Reference proteome</keyword>
<protein>
    <submittedName>
        <fullName evidence="1">Uncharacterized protein</fullName>
    </submittedName>
</protein>
<comment type="caution">
    <text evidence="1">The sequence shown here is derived from an EMBL/GenBank/DDBJ whole genome shotgun (WGS) entry which is preliminary data.</text>
</comment>
<sequence length="94" mass="10020">MVLVDRRGVVRVQGGSGITDEDTVVLRGSGVGGVVLRQGTNIGEVLYPVSCAITRDSSSSSSSSSRRRRVSLRLELGVLQVFQTTSRVNDVVKT</sequence>
<dbReference type="EMBL" id="VSRR010101135">
    <property type="protein sequence ID" value="MPC95136.1"/>
    <property type="molecule type" value="Genomic_DNA"/>
</dbReference>
<organism evidence="1 2">
    <name type="scientific">Portunus trituberculatus</name>
    <name type="common">Swimming crab</name>
    <name type="synonym">Neptunus trituberculatus</name>
    <dbReference type="NCBI Taxonomy" id="210409"/>
    <lineage>
        <taxon>Eukaryota</taxon>
        <taxon>Metazoa</taxon>
        <taxon>Ecdysozoa</taxon>
        <taxon>Arthropoda</taxon>
        <taxon>Crustacea</taxon>
        <taxon>Multicrustacea</taxon>
        <taxon>Malacostraca</taxon>
        <taxon>Eumalacostraca</taxon>
        <taxon>Eucarida</taxon>
        <taxon>Decapoda</taxon>
        <taxon>Pleocyemata</taxon>
        <taxon>Brachyura</taxon>
        <taxon>Eubrachyura</taxon>
        <taxon>Portunoidea</taxon>
        <taxon>Portunidae</taxon>
        <taxon>Portuninae</taxon>
        <taxon>Portunus</taxon>
    </lineage>
</organism>